<proteinExistence type="predicted"/>
<dbReference type="InterPro" id="IPR001633">
    <property type="entry name" value="EAL_dom"/>
</dbReference>
<dbReference type="PROSITE" id="PS50887">
    <property type="entry name" value="GGDEF"/>
    <property type="match status" value="1"/>
</dbReference>
<dbReference type="InterPro" id="IPR035919">
    <property type="entry name" value="EAL_sf"/>
</dbReference>
<feature type="transmembrane region" description="Helical" evidence="1">
    <location>
        <begin position="153"/>
        <end position="174"/>
    </location>
</feature>
<feature type="domain" description="GGDEF" evidence="3">
    <location>
        <begin position="415"/>
        <end position="546"/>
    </location>
</feature>
<protein>
    <submittedName>
        <fullName evidence="4">Diguanylate cyclase/phosphodiesterase (GGDEF &amp; EAL domains) with PAS/PAC sensor(S)</fullName>
    </submittedName>
</protein>
<feature type="transmembrane region" description="Helical" evidence="1">
    <location>
        <begin position="195"/>
        <end position="220"/>
    </location>
</feature>
<evidence type="ECO:0000256" key="1">
    <source>
        <dbReference type="SAM" id="Phobius"/>
    </source>
</evidence>
<organism evidence="4 5">
    <name type="scientific">Euzebya pacifica</name>
    <dbReference type="NCBI Taxonomy" id="1608957"/>
    <lineage>
        <taxon>Bacteria</taxon>
        <taxon>Bacillati</taxon>
        <taxon>Actinomycetota</taxon>
        <taxon>Nitriliruptoria</taxon>
        <taxon>Euzebyales</taxon>
    </lineage>
</organism>
<feature type="transmembrane region" description="Helical" evidence="1">
    <location>
        <begin position="18"/>
        <end position="35"/>
    </location>
</feature>
<dbReference type="Pfam" id="PF00990">
    <property type="entry name" value="GGDEF"/>
    <property type="match status" value="1"/>
</dbReference>
<feature type="transmembrane region" description="Helical" evidence="1">
    <location>
        <begin position="84"/>
        <end position="108"/>
    </location>
</feature>
<keyword evidence="1" id="KW-1133">Transmembrane helix</keyword>
<dbReference type="KEGG" id="euz:DVS28_a0846"/>
<feature type="domain" description="EAL" evidence="2">
    <location>
        <begin position="554"/>
        <end position="807"/>
    </location>
</feature>
<dbReference type="SMART" id="SM00267">
    <property type="entry name" value="GGDEF"/>
    <property type="match status" value="1"/>
</dbReference>
<dbReference type="InterPro" id="IPR043128">
    <property type="entry name" value="Rev_trsase/Diguanyl_cyclase"/>
</dbReference>
<dbReference type="Gene3D" id="3.30.70.270">
    <property type="match status" value="1"/>
</dbReference>
<keyword evidence="1" id="KW-0472">Membrane</keyword>
<keyword evidence="5" id="KW-1185">Reference proteome</keyword>
<dbReference type="AlphaFoldDB" id="A0A346XTK0"/>
<gene>
    <name evidence="4" type="ORF">DVS28_a0846</name>
</gene>
<dbReference type="NCBIfam" id="TIGR00254">
    <property type="entry name" value="GGDEF"/>
    <property type="match status" value="1"/>
</dbReference>
<dbReference type="CDD" id="cd01949">
    <property type="entry name" value="GGDEF"/>
    <property type="match status" value="1"/>
</dbReference>
<reference evidence="4 5" key="1">
    <citation type="submission" date="2018-09" db="EMBL/GenBank/DDBJ databases">
        <title>Complete genome sequence of Euzebya sp. DY32-46 isolated from seawater of Pacific Ocean.</title>
        <authorList>
            <person name="Xu L."/>
            <person name="Wu Y.-H."/>
            <person name="Xu X.-W."/>
        </authorList>
    </citation>
    <scope>NUCLEOTIDE SEQUENCE [LARGE SCALE GENOMIC DNA]</scope>
    <source>
        <strain evidence="4 5">DY32-46</strain>
    </source>
</reference>
<evidence type="ECO:0000313" key="5">
    <source>
        <dbReference type="Proteomes" id="UP000264006"/>
    </source>
</evidence>
<dbReference type="InterPro" id="IPR052155">
    <property type="entry name" value="Biofilm_reg_signaling"/>
</dbReference>
<dbReference type="SUPFAM" id="SSF55073">
    <property type="entry name" value="Nucleotide cyclase"/>
    <property type="match status" value="1"/>
</dbReference>
<name>A0A346XTK0_9ACTN</name>
<dbReference type="InterPro" id="IPR000160">
    <property type="entry name" value="GGDEF_dom"/>
</dbReference>
<dbReference type="CDD" id="cd01948">
    <property type="entry name" value="EAL"/>
    <property type="match status" value="1"/>
</dbReference>
<accession>A0A346XTK0</accession>
<dbReference type="InterPro" id="IPR029787">
    <property type="entry name" value="Nucleotide_cyclase"/>
</dbReference>
<dbReference type="PANTHER" id="PTHR44757">
    <property type="entry name" value="DIGUANYLATE CYCLASE DGCP"/>
    <property type="match status" value="1"/>
</dbReference>
<sequence length="822" mass="86116">MTATPHVLTPIVDRPEQRVWIASALAAVLLALPISQMPLPPVGVTEMLLGLCLAATVAASERWASTTVRIGEQTHNLTLGEVPLVVGLMLVSPGVLLLARITGAFVGLKVFRRQAGHKTAFNIVHLTAETLVAIGLAAAVAPDGLHDGLRLTILGTSVAVAVATGGGLAMAAVMRITAGRPPPGTLVVSTVREGLFASLVASGAAVMGLALWGVSPLLLWGPLAVTTAIVAAHRSGLGLVQANAIQGGLLTFTRSVTGEEDVTATATHLVEATRSLLSAELVAIRLDGLDDGHDPSWIGVGSAEASKLDHDLALDGRHDEAGCCVGSARETVFAALPTGWLAVGMDRASIRPHDRSAVHMVGNHAAVVLANAERGTKLRRQAAEAHHQARHDSLTGLPNRLALRSAIQTAIEADQPFGVLLVDLNDFKQINDALGHAAGDEVLTELAKRLGPVTEGARLLSRLGGDEFAVVATGDQAACVALGQQLNGEIGREVHISSYDLLVGSSVGLALYPDHGTDVGELLKNADLAMYEAKALGGGVAVFGTDSSGRAMRQLEISSAFRHALQEQQLTVVFQPIIDVATSAVTGVEALTRWTHPELGAVSPDEFIAVAEQTGLITELTHFVLDTTLQWQRLWAAAGLDLQVAVNLSPRSLLDAALPRLVQRHLATHGLPANRLTLELTENSVITDPTRTLAALDRLSGLGVRLSVDDFGTGYSSLSYLRNLPIDCVKIDKSFVLPMDGDPRARGLVAGIIGLCDRLGFSVVAEGIETQDVLDALQDMGCASGQGYFISRPLDGAGILDWVRGRSPTEARDSLCVEANNS</sequence>
<dbReference type="PANTHER" id="PTHR44757:SF2">
    <property type="entry name" value="BIOFILM ARCHITECTURE MAINTENANCE PROTEIN MBAA"/>
    <property type="match status" value="1"/>
</dbReference>
<dbReference type="PROSITE" id="PS50883">
    <property type="entry name" value="EAL"/>
    <property type="match status" value="1"/>
</dbReference>
<dbReference type="EMBL" id="CP031165">
    <property type="protein sequence ID" value="AXV05547.1"/>
    <property type="molecule type" value="Genomic_DNA"/>
</dbReference>
<dbReference type="OrthoDB" id="23692at2"/>
<dbReference type="SUPFAM" id="SSF141868">
    <property type="entry name" value="EAL domain-like"/>
    <property type="match status" value="1"/>
</dbReference>
<dbReference type="SMART" id="SM00052">
    <property type="entry name" value="EAL"/>
    <property type="match status" value="1"/>
</dbReference>
<keyword evidence="1" id="KW-0812">Transmembrane</keyword>
<dbReference type="RefSeq" id="WP_114590341.1">
    <property type="nucleotide sequence ID" value="NZ_CP031165.1"/>
</dbReference>
<dbReference type="Gene3D" id="3.20.20.450">
    <property type="entry name" value="EAL domain"/>
    <property type="match status" value="1"/>
</dbReference>
<evidence type="ECO:0000259" key="2">
    <source>
        <dbReference type="PROSITE" id="PS50883"/>
    </source>
</evidence>
<evidence type="ECO:0000313" key="4">
    <source>
        <dbReference type="EMBL" id="AXV05547.1"/>
    </source>
</evidence>
<feature type="transmembrane region" description="Helical" evidence="1">
    <location>
        <begin position="120"/>
        <end position="141"/>
    </location>
</feature>
<dbReference type="Pfam" id="PF00563">
    <property type="entry name" value="EAL"/>
    <property type="match status" value="1"/>
</dbReference>
<evidence type="ECO:0000259" key="3">
    <source>
        <dbReference type="PROSITE" id="PS50887"/>
    </source>
</evidence>
<dbReference type="Proteomes" id="UP000264006">
    <property type="component" value="Chromosome"/>
</dbReference>